<dbReference type="AlphaFoldDB" id="A0AA40FBZ0"/>
<dbReference type="GO" id="GO:0005634">
    <property type="term" value="C:nucleus"/>
    <property type="evidence" value="ECO:0007669"/>
    <property type="project" value="TreeGrafter"/>
</dbReference>
<dbReference type="InterPro" id="IPR036397">
    <property type="entry name" value="RNaseH_sf"/>
</dbReference>
<feature type="domain" description="Exonuclease" evidence="6">
    <location>
        <begin position="468"/>
        <end position="654"/>
    </location>
</feature>
<feature type="compositionally biased region" description="Polar residues" evidence="5">
    <location>
        <begin position="92"/>
        <end position="104"/>
    </location>
</feature>
<dbReference type="EMBL" id="JAUKUD010000001">
    <property type="protein sequence ID" value="KAK0754983.1"/>
    <property type="molecule type" value="Genomic_DNA"/>
</dbReference>
<keyword evidence="8" id="KW-1185">Reference proteome</keyword>
<evidence type="ECO:0000256" key="3">
    <source>
        <dbReference type="ARBA" id="ARBA00022801"/>
    </source>
</evidence>
<feature type="compositionally biased region" description="Low complexity" evidence="5">
    <location>
        <begin position="178"/>
        <end position="187"/>
    </location>
</feature>
<reference evidence="7" key="1">
    <citation type="submission" date="2023-06" db="EMBL/GenBank/DDBJ databases">
        <title>Genome-scale phylogeny and comparative genomics of the fungal order Sordariales.</title>
        <authorList>
            <consortium name="Lawrence Berkeley National Laboratory"/>
            <person name="Hensen N."/>
            <person name="Bonometti L."/>
            <person name="Westerberg I."/>
            <person name="Brannstrom I.O."/>
            <person name="Guillou S."/>
            <person name="Cros-Aarteil S."/>
            <person name="Calhoun S."/>
            <person name="Haridas S."/>
            <person name="Kuo A."/>
            <person name="Mondo S."/>
            <person name="Pangilinan J."/>
            <person name="Riley R."/>
            <person name="LaButti K."/>
            <person name="Andreopoulos B."/>
            <person name="Lipzen A."/>
            <person name="Chen C."/>
            <person name="Yanf M."/>
            <person name="Daum C."/>
            <person name="Ng V."/>
            <person name="Clum A."/>
            <person name="Steindorff A."/>
            <person name="Ohm R."/>
            <person name="Martin F."/>
            <person name="Silar P."/>
            <person name="Natvig D."/>
            <person name="Lalanne C."/>
            <person name="Gautier V."/>
            <person name="Ament-velasquez S.L."/>
            <person name="Kruys A."/>
            <person name="Hutchinson M.I."/>
            <person name="Powell A.J."/>
            <person name="Barry K."/>
            <person name="Miller A.N."/>
            <person name="Grigoriev I.V."/>
            <person name="Debuchy R."/>
            <person name="Gladieux P."/>
            <person name="Thoren M.H."/>
            <person name="Johannesson H."/>
        </authorList>
    </citation>
    <scope>NUCLEOTIDE SEQUENCE</scope>
    <source>
        <strain evidence="7">SMH3187-1</strain>
    </source>
</reference>
<feature type="region of interest" description="Disordered" evidence="5">
    <location>
        <begin position="173"/>
        <end position="205"/>
    </location>
</feature>
<dbReference type="GO" id="GO:0003676">
    <property type="term" value="F:nucleic acid binding"/>
    <property type="evidence" value="ECO:0007669"/>
    <property type="project" value="InterPro"/>
</dbReference>
<name>A0AA40FBZ0_9PEZI</name>
<evidence type="ECO:0000313" key="7">
    <source>
        <dbReference type="EMBL" id="KAK0754983.1"/>
    </source>
</evidence>
<organism evidence="7 8">
    <name type="scientific">Schizothecium vesticola</name>
    <dbReference type="NCBI Taxonomy" id="314040"/>
    <lineage>
        <taxon>Eukaryota</taxon>
        <taxon>Fungi</taxon>
        <taxon>Dikarya</taxon>
        <taxon>Ascomycota</taxon>
        <taxon>Pezizomycotina</taxon>
        <taxon>Sordariomycetes</taxon>
        <taxon>Sordariomycetidae</taxon>
        <taxon>Sordariales</taxon>
        <taxon>Schizotheciaceae</taxon>
        <taxon>Schizothecium</taxon>
    </lineage>
</organism>
<dbReference type="InterPro" id="IPR047021">
    <property type="entry name" value="REXO1/3/4-like"/>
</dbReference>
<evidence type="ECO:0000256" key="5">
    <source>
        <dbReference type="SAM" id="MobiDB-lite"/>
    </source>
</evidence>
<feature type="compositionally biased region" description="Basic and acidic residues" evidence="5">
    <location>
        <begin position="285"/>
        <end position="297"/>
    </location>
</feature>
<dbReference type="InterPro" id="IPR013520">
    <property type="entry name" value="Ribonucl_H"/>
</dbReference>
<dbReference type="InterPro" id="IPR034922">
    <property type="entry name" value="REX1-like_exo"/>
</dbReference>
<protein>
    <recommendedName>
        <fullName evidence="6">Exonuclease domain-containing protein</fullName>
    </recommendedName>
</protein>
<proteinExistence type="inferred from homology"/>
<dbReference type="SUPFAM" id="SSF53098">
    <property type="entry name" value="Ribonuclease H-like"/>
    <property type="match status" value="1"/>
</dbReference>
<evidence type="ECO:0000313" key="8">
    <source>
        <dbReference type="Proteomes" id="UP001172155"/>
    </source>
</evidence>
<dbReference type="Gene3D" id="3.30.420.10">
    <property type="entry name" value="Ribonuclease H-like superfamily/Ribonuclease H"/>
    <property type="match status" value="1"/>
</dbReference>
<dbReference type="GO" id="GO:0004527">
    <property type="term" value="F:exonuclease activity"/>
    <property type="evidence" value="ECO:0007669"/>
    <property type="project" value="UniProtKB-KW"/>
</dbReference>
<feature type="region of interest" description="Disordered" evidence="5">
    <location>
        <begin position="285"/>
        <end position="314"/>
    </location>
</feature>
<dbReference type="InterPro" id="IPR012337">
    <property type="entry name" value="RNaseH-like_sf"/>
</dbReference>
<evidence type="ECO:0000256" key="4">
    <source>
        <dbReference type="ARBA" id="ARBA00022839"/>
    </source>
</evidence>
<dbReference type="PANTHER" id="PTHR12801:SF112">
    <property type="entry name" value="RNA EXONUCLEASE 3"/>
    <property type="match status" value="1"/>
</dbReference>
<sequence length="676" mass="73263">MDAVLRNFSLIPCPSGDSCTATNCLWQHKRDESSTPSAAQAPEGGQDEGGPRKRLKTSSEPLEAEVNSQHHRRPSTIAKPISPPPLKHKAPSATSGNPKASTSPDHVPSPATPVKVSLAPRTKSLQKPESQNSSLYSVASQPSTSRTATPGSASATGLKKPELGVKSSAVVPTAVGHPSAPSKAAASRKPETLNPRHLKSSPATHDFRYKAIKMLHDNLERLNNEAKKSTCPDDKKIVLSPQELIWMALDMEQKMALDKPAVYSNVIKNQIQAYRRMNYSQWKTERETTLKGAKDAQKMATPGETPTKPDLGPPKEVNTGLTPQQEVEFVSQFLLTPIAELARYGYVPVAPSDKAVSEARDGEDAGGGWEKCDRCLTRFQVFPGRREDGALTSGGKCIYHYGRAFFPEKSPGQVGRPEKEYRCCGQPLGESSGCVEGPCHVFKAGAPSRLAALLPFMETPPNPSVPRRAVCFDCEMAYTVRGMELIRLTATSWPDGKELLDVLVHPVGEILDLNSRFSGVWPDDLVSAEPWVPGTATKARDAATGKGKKKMKIVGSPVVARDLLFSLIGPDTPLIGHGLENDLNACRIIHPTLVDTILLFPHKKGLPIRNGLKNLMGHHLNRAIQVDTGEGHDSAEDARAAGELVRLKVQEKWKAMWTQGWRVEGDGFVAPPGKGK</sequence>
<keyword evidence="2" id="KW-0540">Nuclease</keyword>
<comment type="similarity">
    <text evidence="1">Belongs to the REXO1/REXO3 family.</text>
</comment>
<evidence type="ECO:0000259" key="6">
    <source>
        <dbReference type="SMART" id="SM00479"/>
    </source>
</evidence>
<comment type="caution">
    <text evidence="7">The sequence shown here is derived from an EMBL/GenBank/DDBJ whole genome shotgun (WGS) entry which is preliminary data.</text>
</comment>
<feature type="region of interest" description="Disordered" evidence="5">
    <location>
        <begin position="29"/>
        <end position="161"/>
    </location>
</feature>
<evidence type="ECO:0000256" key="2">
    <source>
        <dbReference type="ARBA" id="ARBA00022722"/>
    </source>
</evidence>
<keyword evidence="4" id="KW-0269">Exonuclease</keyword>
<gene>
    <name evidence="7" type="ORF">B0T18DRAFT_50094</name>
</gene>
<dbReference type="Proteomes" id="UP001172155">
    <property type="component" value="Unassembled WGS sequence"/>
</dbReference>
<dbReference type="PANTHER" id="PTHR12801">
    <property type="entry name" value="RNA EXONUCLEASE REXO1 / RECO3 FAMILY MEMBER-RELATED"/>
    <property type="match status" value="1"/>
</dbReference>
<dbReference type="SMART" id="SM00479">
    <property type="entry name" value="EXOIII"/>
    <property type="match status" value="1"/>
</dbReference>
<keyword evidence="3" id="KW-0378">Hydrolase</keyword>
<accession>A0AA40FBZ0</accession>
<dbReference type="CDD" id="cd06145">
    <property type="entry name" value="REX1_like"/>
    <property type="match status" value="1"/>
</dbReference>
<evidence type="ECO:0000256" key="1">
    <source>
        <dbReference type="ARBA" id="ARBA00006357"/>
    </source>
</evidence>
<feature type="compositionally biased region" description="Polar residues" evidence="5">
    <location>
        <begin position="123"/>
        <end position="155"/>
    </location>
</feature>